<evidence type="ECO:0000256" key="12">
    <source>
        <dbReference type="PIRSR" id="PIRSR006431-1"/>
    </source>
</evidence>
<keyword evidence="6 11" id="KW-0031">Aminopeptidase</keyword>
<evidence type="ECO:0000259" key="14">
    <source>
        <dbReference type="Pfam" id="PF00561"/>
    </source>
</evidence>
<comment type="catalytic activity">
    <reaction evidence="1 11 13">
        <text>Release of N-terminal proline from a peptide.</text>
        <dbReference type="EC" id="3.4.11.5"/>
    </reaction>
</comment>
<evidence type="ECO:0000256" key="13">
    <source>
        <dbReference type="RuleBase" id="RU003421"/>
    </source>
</evidence>
<evidence type="ECO:0000256" key="7">
    <source>
        <dbReference type="ARBA" id="ARBA00022490"/>
    </source>
</evidence>
<dbReference type="RefSeq" id="WP_109388517.1">
    <property type="nucleotide sequence ID" value="NZ_QETF01000007.1"/>
</dbReference>
<dbReference type="EMBL" id="QETF01000007">
    <property type="protein sequence ID" value="PWG17024.1"/>
    <property type="molecule type" value="Genomic_DNA"/>
</dbReference>
<evidence type="ECO:0000313" key="16">
    <source>
        <dbReference type="Proteomes" id="UP000245293"/>
    </source>
</evidence>
<feature type="active site" evidence="12">
    <location>
        <position position="274"/>
    </location>
</feature>
<reference evidence="16" key="1">
    <citation type="submission" date="2018-05" db="EMBL/GenBank/DDBJ databases">
        <authorList>
            <person name="Du Z."/>
            <person name="Wang X."/>
        </authorList>
    </citation>
    <scope>NUCLEOTIDE SEQUENCE [LARGE SCALE GENOMIC DNA]</scope>
    <source>
        <strain evidence="16">WDS4C29</strain>
    </source>
</reference>
<evidence type="ECO:0000256" key="6">
    <source>
        <dbReference type="ARBA" id="ARBA00022438"/>
    </source>
</evidence>
<keyword evidence="16" id="KW-1185">Reference proteome</keyword>
<evidence type="ECO:0000256" key="9">
    <source>
        <dbReference type="ARBA" id="ARBA00022801"/>
    </source>
</evidence>
<comment type="caution">
    <text evidence="15">The sequence shown here is derived from an EMBL/GenBank/DDBJ whole genome shotgun (WGS) entry which is preliminary data.</text>
</comment>
<evidence type="ECO:0000256" key="4">
    <source>
        <dbReference type="ARBA" id="ARBA00012568"/>
    </source>
</evidence>
<evidence type="ECO:0000256" key="11">
    <source>
        <dbReference type="PIRNR" id="PIRNR006431"/>
    </source>
</evidence>
<protein>
    <recommendedName>
        <fullName evidence="5 11">Proline iminopeptidase</fullName>
        <shortName evidence="11">PIP</shortName>
        <ecNumber evidence="4 11">3.4.11.5</ecNumber>
    </recommendedName>
    <alternativeName>
        <fullName evidence="10 11">Prolyl aminopeptidase</fullName>
    </alternativeName>
</protein>
<dbReference type="AlphaFoldDB" id="A0A2V1P596"/>
<accession>A0A2V1P596</accession>
<dbReference type="InterPro" id="IPR029058">
    <property type="entry name" value="AB_hydrolase_fold"/>
</dbReference>
<evidence type="ECO:0000256" key="8">
    <source>
        <dbReference type="ARBA" id="ARBA00022670"/>
    </source>
</evidence>
<dbReference type="Proteomes" id="UP000245293">
    <property type="component" value="Unassembled WGS sequence"/>
</dbReference>
<dbReference type="OrthoDB" id="9796770at2"/>
<dbReference type="InterPro" id="IPR005944">
    <property type="entry name" value="Pro_iminopeptidase"/>
</dbReference>
<keyword evidence="7 11" id="KW-0963">Cytoplasm</keyword>
<dbReference type="GO" id="GO:0006508">
    <property type="term" value="P:proteolysis"/>
    <property type="evidence" value="ECO:0007669"/>
    <property type="project" value="UniProtKB-KW"/>
</dbReference>
<dbReference type="GO" id="GO:0005737">
    <property type="term" value="C:cytoplasm"/>
    <property type="evidence" value="ECO:0007669"/>
    <property type="project" value="UniProtKB-SubCell"/>
</dbReference>
<evidence type="ECO:0000256" key="10">
    <source>
        <dbReference type="ARBA" id="ARBA00029605"/>
    </source>
</evidence>
<evidence type="ECO:0000313" key="15">
    <source>
        <dbReference type="EMBL" id="PWG17024.1"/>
    </source>
</evidence>
<evidence type="ECO:0000256" key="1">
    <source>
        <dbReference type="ARBA" id="ARBA00001585"/>
    </source>
</evidence>
<name>A0A2V1P596_9RHOB</name>
<dbReference type="PANTHER" id="PTHR43722:SF1">
    <property type="entry name" value="PROLINE IMINOPEPTIDASE"/>
    <property type="match status" value="1"/>
</dbReference>
<dbReference type="Gene3D" id="3.40.50.1820">
    <property type="entry name" value="alpha/beta hydrolase"/>
    <property type="match status" value="1"/>
</dbReference>
<feature type="domain" description="AB hydrolase-1" evidence="14">
    <location>
        <begin position="46"/>
        <end position="304"/>
    </location>
</feature>
<dbReference type="GO" id="GO:0004177">
    <property type="term" value="F:aminopeptidase activity"/>
    <property type="evidence" value="ECO:0007669"/>
    <property type="project" value="UniProtKB-UniRule"/>
</dbReference>
<dbReference type="PRINTS" id="PR00111">
    <property type="entry name" value="ABHYDROLASE"/>
</dbReference>
<proteinExistence type="inferred from homology"/>
<dbReference type="PRINTS" id="PR00793">
    <property type="entry name" value="PROAMNOPTASE"/>
</dbReference>
<dbReference type="EC" id="3.4.11.5" evidence="4 11"/>
<sequence>MDKVPGQRRAVAHLYPPIEPFDQRMMDVGDGHRIYVEQCGNPDGLPVIVLHGGPGGGCSPAMRRYFDPAVYRVILFDQRGCGRSRPHASVEANTTWHLVADIEQIRQELSIDTWVAFGGSWGATLALVYAQEHPDRVRELILRGVFLATQAELDWFYEGGAGKFWPELWDRFANLVPEEERHAMIAAYHKRLFSDDRLVQTRYARAWAGWENALASIDSNGAGMDGPGDYARAFARLECHYFHNGAFLDDNTRILNRMDRIAHIPGVIVQGRFDMICPPASAHRLSQAWPVGRLVMVPKAGHALSEPGISAELVRATDRIAQRRQAGG</sequence>
<dbReference type="SUPFAM" id="SSF53474">
    <property type="entry name" value="alpha/beta-Hydrolases"/>
    <property type="match status" value="1"/>
</dbReference>
<keyword evidence="8 11" id="KW-0645">Protease</keyword>
<comment type="subcellular location">
    <subcellularLocation>
        <location evidence="2 11">Cytoplasm</location>
    </subcellularLocation>
</comment>
<dbReference type="NCBIfam" id="TIGR01249">
    <property type="entry name" value="pro_imino_pep_1"/>
    <property type="match status" value="1"/>
</dbReference>
<evidence type="ECO:0000256" key="5">
    <source>
        <dbReference type="ARBA" id="ARBA00021843"/>
    </source>
</evidence>
<dbReference type="InterPro" id="IPR002410">
    <property type="entry name" value="Peptidase_S33"/>
</dbReference>
<dbReference type="PIRSF" id="PIRSF006431">
    <property type="entry name" value="Pept_S33"/>
    <property type="match status" value="1"/>
</dbReference>
<dbReference type="InterPro" id="IPR000073">
    <property type="entry name" value="AB_hydrolase_1"/>
</dbReference>
<gene>
    <name evidence="15" type="primary">pip</name>
    <name evidence="15" type="ORF">DFK10_08225</name>
</gene>
<dbReference type="PANTHER" id="PTHR43722">
    <property type="entry name" value="PROLINE IMINOPEPTIDASE"/>
    <property type="match status" value="1"/>
</dbReference>
<feature type="active site" description="Proton donor" evidence="12">
    <location>
        <position position="302"/>
    </location>
</feature>
<evidence type="ECO:0000256" key="2">
    <source>
        <dbReference type="ARBA" id="ARBA00004496"/>
    </source>
</evidence>
<keyword evidence="9 11" id="KW-0378">Hydrolase</keyword>
<comment type="similarity">
    <text evidence="3 11 13">Belongs to the peptidase S33 family.</text>
</comment>
<organism evidence="15 16">
    <name type="scientific">Salibaculum griseiflavum</name>
    <dbReference type="NCBI Taxonomy" id="1914409"/>
    <lineage>
        <taxon>Bacteria</taxon>
        <taxon>Pseudomonadati</taxon>
        <taxon>Pseudomonadota</taxon>
        <taxon>Alphaproteobacteria</taxon>
        <taxon>Rhodobacterales</taxon>
        <taxon>Roseobacteraceae</taxon>
        <taxon>Salibaculum</taxon>
    </lineage>
</organism>
<evidence type="ECO:0000256" key="3">
    <source>
        <dbReference type="ARBA" id="ARBA00010088"/>
    </source>
</evidence>
<dbReference type="Pfam" id="PF00561">
    <property type="entry name" value="Abhydrolase_1"/>
    <property type="match status" value="1"/>
</dbReference>
<feature type="active site" description="Nucleophile" evidence="12">
    <location>
        <position position="120"/>
    </location>
</feature>